<evidence type="ECO:0000313" key="4">
    <source>
        <dbReference type="Proteomes" id="UP000608594"/>
    </source>
</evidence>
<keyword evidence="1" id="KW-0812">Transmembrane</keyword>
<evidence type="ECO:0000313" key="3">
    <source>
        <dbReference type="EMBL" id="MBC9248238.1"/>
    </source>
</evidence>
<evidence type="ECO:0000256" key="1">
    <source>
        <dbReference type="SAM" id="Phobius"/>
    </source>
</evidence>
<gene>
    <name evidence="3" type="ORF">H4P12_16310</name>
</gene>
<name>A0A926GC20_9RHOB</name>
<feature type="transmembrane region" description="Helical" evidence="1">
    <location>
        <begin position="171"/>
        <end position="190"/>
    </location>
</feature>
<comment type="caution">
    <text evidence="3">The sequence shown here is derived from an EMBL/GenBank/DDBJ whole genome shotgun (WGS) entry which is preliminary data.</text>
</comment>
<proteinExistence type="predicted"/>
<keyword evidence="4" id="KW-1185">Reference proteome</keyword>
<keyword evidence="1" id="KW-0472">Membrane</keyword>
<dbReference type="Proteomes" id="UP000608594">
    <property type="component" value="Unassembled WGS sequence"/>
</dbReference>
<dbReference type="NCBIfam" id="TIGR03370">
    <property type="entry name" value="VPLPA-CTERM"/>
    <property type="match status" value="1"/>
</dbReference>
<feature type="signal peptide" evidence="2">
    <location>
        <begin position="1"/>
        <end position="22"/>
    </location>
</feature>
<dbReference type="InterPro" id="IPR022472">
    <property type="entry name" value="VPLPA-CTERM"/>
</dbReference>
<evidence type="ECO:0000256" key="2">
    <source>
        <dbReference type="SAM" id="SignalP"/>
    </source>
</evidence>
<dbReference type="EMBL" id="JACOQL010000005">
    <property type="protein sequence ID" value="MBC9248238.1"/>
    <property type="molecule type" value="Genomic_DNA"/>
</dbReference>
<sequence>MNYVTQLAAAAIMTVAAGTADAASITFNNASLGTHTNYVESGFHFDKIRVVTAQCASKAAGRCAAENAFRETTMTRTSGGTFDVNGMWFSLLTGNAPLTLVTDRGTASFGVGSFLKDVNVQQKKGYDLDLTSLSIFKNVSFLRIVDVSLAANKAGHGTGDFRFDNIDVAPVPLPAAGVLLLAGLGAFATVRRRKRSAA</sequence>
<feature type="chain" id="PRO_5037434425" evidence="2">
    <location>
        <begin position="23"/>
        <end position="198"/>
    </location>
</feature>
<keyword evidence="2" id="KW-0732">Signal</keyword>
<keyword evidence="1" id="KW-1133">Transmembrane helix</keyword>
<dbReference type="AlphaFoldDB" id="A0A926GC20"/>
<accession>A0A926GC20</accession>
<organism evidence="3 4">
    <name type="scientific">Paracoccus amoyensis</name>
    <dbReference type="NCBI Taxonomy" id="2760093"/>
    <lineage>
        <taxon>Bacteria</taxon>
        <taxon>Pseudomonadati</taxon>
        <taxon>Pseudomonadota</taxon>
        <taxon>Alphaproteobacteria</taxon>
        <taxon>Rhodobacterales</taxon>
        <taxon>Paracoccaceae</taxon>
        <taxon>Paracoccus</taxon>
    </lineage>
</organism>
<protein>
    <submittedName>
        <fullName evidence="3">VPLPA-CTERM sorting domain-containing protein</fullName>
    </submittedName>
</protein>
<reference evidence="3" key="1">
    <citation type="submission" date="2020-08" db="EMBL/GenBank/DDBJ databases">
        <title>Paracoccus amoyensis sp. nov., isolated from the surface seawater at coast of Xiamen, Fujian.</title>
        <authorList>
            <person name="Lyu L."/>
        </authorList>
    </citation>
    <scope>NUCLEOTIDE SEQUENCE</scope>
    <source>
        <strain evidence="3">11-3</strain>
    </source>
</reference>